<evidence type="ECO:0000256" key="7">
    <source>
        <dbReference type="PROSITE-ProRule" id="PRU00176"/>
    </source>
</evidence>
<feature type="compositionally biased region" description="Low complexity" evidence="8">
    <location>
        <begin position="2007"/>
        <end position="2018"/>
    </location>
</feature>
<dbReference type="InterPro" id="IPR000504">
    <property type="entry name" value="RRM_dom"/>
</dbReference>
<dbReference type="InterPro" id="IPR015353">
    <property type="entry name" value="Rubisco_LSMT_subst-bd"/>
</dbReference>
<dbReference type="GO" id="GO:0032040">
    <property type="term" value="C:small-subunit processome"/>
    <property type="evidence" value="ECO:0007669"/>
    <property type="project" value="TreeGrafter"/>
</dbReference>
<feature type="compositionally biased region" description="Basic residues" evidence="8">
    <location>
        <begin position="1917"/>
        <end position="1932"/>
    </location>
</feature>
<feature type="compositionally biased region" description="Basic and acidic residues" evidence="8">
    <location>
        <begin position="1460"/>
        <end position="1470"/>
    </location>
</feature>
<dbReference type="Proteomes" id="UP000239649">
    <property type="component" value="Unassembled WGS sequence"/>
</dbReference>
<feature type="region of interest" description="Disordered" evidence="8">
    <location>
        <begin position="1128"/>
        <end position="1244"/>
    </location>
</feature>
<feature type="compositionally biased region" description="Low complexity" evidence="8">
    <location>
        <begin position="1173"/>
        <end position="1184"/>
    </location>
</feature>
<dbReference type="OrthoDB" id="341421at2759"/>
<reference evidence="10 11" key="1">
    <citation type="journal article" date="2018" name="Plant J.">
        <title>Genome sequences of Chlorella sorokiniana UTEX 1602 and Micractinium conductrix SAG 241.80: implications to maltose excretion by a green alga.</title>
        <authorList>
            <person name="Arriola M.B."/>
            <person name="Velmurugan N."/>
            <person name="Zhang Y."/>
            <person name="Plunkett M.H."/>
            <person name="Hondzo H."/>
            <person name="Barney B.M."/>
        </authorList>
    </citation>
    <scope>NUCLEOTIDE SEQUENCE [LARGE SCALE GENOMIC DNA]</scope>
    <source>
        <strain evidence="10 11">SAG 241.80</strain>
    </source>
</reference>
<feature type="region of interest" description="Disordered" evidence="8">
    <location>
        <begin position="719"/>
        <end position="744"/>
    </location>
</feature>
<feature type="compositionally biased region" description="Low complexity" evidence="8">
    <location>
        <begin position="1136"/>
        <end position="1161"/>
    </location>
</feature>
<feature type="region of interest" description="Disordered" evidence="8">
    <location>
        <begin position="2001"/>
        <end position="2026"/>
    </location>
</feature>
<evidence type="ECO:0000313" key="10">
    <source>
        <dbReference type="EMBL" id="PSC76514.1"/>
    </source>
</evidence>
<evidence type="ECO:0000313" key="11">
    <source>
        <dbReference type="Proteomes" id="UP000239649"/>
    </source>
</evidence>
<evidence type="ECO:0000256" key="1">
    <source>
        <dbReference type="ARBA" id="ARBA00004604"/>
    </source>
</evidence>
<dbReference type="InterPro" id="IPR012173">
    <property type="entry name" value="Mpp10"/>
</dbReference>
<keyword evidence="11" id="KW-1185">Reference proteome</keyword>
<feature type="compositionally biased region" description="Low complexity" evidence="8">
    <location>
        <begin position="1678"/>
        <end position="1687"/>
    </location>
</feature>
<feature type="region of interest" description="Disordered" evidence="8">
    <location>
        <begin position="797"/>
        <end position="850"/>
    </location>
</feature>
<dbReference type="STRING" id="554055.A0A2P6VQZ5"/>
<dbReference type="PANTHER" id="PTHR17039:SF0">
    <property type="entry name" value="U3 SMALL NUCLEOLAR RIBONUCLEOPROTEIN PROTEIN MPP10"/>
    <property type="match status" value="1"/>
</dbReference>
<dbReference type="Pfam" id="PF09273">
    <property type="entry name" value="Rubis-subs-bind"/>
    <property type="match status" value="1"/>
</dbReference>
<feature type="region of interest" description="Disordered" evidence="8">
    <location>
        <begin position="1425"/>
        <end position="1713"/>
    </location>
</feature>
<feature type="compositionally biased region" description="Acidic residues" evidence="8">
    <location>
        <begin position="1647"/>
        <end position="1670"/>
    </location>
</feature>
<dbReference type="Gene3D" id="3.90.1420.10">
    <property type="entry name" value="Rubisco LSMT, substrate-binding domain"/>
    <property type="match status" value="1"/>
</dbReference>
<dbReference type="GO" id="GO:0006364">
    <property type="term" value="P:rRNA processing"/>
    <property type="evidence" value="ECO:0007669"/>
    <property type="project" value="UniProtKB-KW"/>
</dbReference>
<dbReference type="GO" id="GO:0003723">
    <property type="term" value="F:RNA binding"/>
    <property type="evidence" value="ECO:0007669"/>
    <property type="project" value="UniProtKB-UniRule"/>
</dbReference>
<evidence type="ECO:0000256" key="5">
    <source>
        <dbReference type="ARBA" id="ARBA00023274"/>
    </source>
</evidence>
<dbReference type="PROSITE" id="PS50102">
    <property type="entry name" value="RRM"/>
    <property type="match status" value="1"/>
</dbReference>
<keyword evidence="5" id="KW-0687">Ribonucleoprotein</keyword>
<gene>
    <name evidence="10" type="primary">g324</name>
    <name evidence="10" type="ORF">C2E20_0324</name>
</gene>
<feature type="region of interest" description="Disordered" evidence="8">
    <location>
        <begin position="1010"/>
        <end position="1069"/>
    </location>
</feature>
<proteinExistence type="inferred from homology"/>
<dbReference type="InterPro" id="IPR046341">
    <property type="entry name" value="SET_dom_sf"/>
</dbReference>
<dbReference type="GO" id="GO:0005732">
    <property type="term" value="C:sno(s)RNA-containing ribonucleoprotein complex"/>
    <property type="evidence" value="ECO:0007669"/>
    <property type="project" value="InterPro"/>
</dbReference>
<feature type="compositionally biased region" description="Basic residues" evidence="8">
    <location>
        <begin position="1966"/>
        <end position="1975"/>
    </location>
</feature>
<evidence type="ECO:0000259" key="9">
    <source>
        <dbReference type="PROSITE" id="PS50102"/>
    </source>
</evidence>
<dbReference type="InterPro" id="IPR012677">
    <property type="entry name" value="Nucleotide-bd_a/b_plait_sf"/>
</dbReference>
<sequence>MEALGGAQRTGFVASRGTAAGEVLLQLPGDLAITSVDVGKDPALAAVAEGRSELVGLALWLLAERAKGPASAWAALLATLPSATPTPVLWPDEERAVLLRGSPVLAEARAREAALRQEWAELAAAMGAAGAAAFPPAVFNEQAFLEAMSVVLAKAAYLPTAQCFALLPLAGGFARTGSASGAVLDYDMDRQAVTLVVQRPYSADEEVKVFDGRPNGELLLATGSLEAGNPEDCLFMEAGLVAADRLYTTKRQILEEMGMTVKQEFPIAEDRLATQHLVYLRLARLQDPAQLAKIDFARDDIISPENEYEILQLLMGDLRDKFQAYATEFDDDIKDLQRTDLTPRQRLAAQLRLGEKRILRGTMDGVRRRLAPIRGIPTKGGGMQDPNADFKEIFDTIESIPTAPKRLLDGFNRWFSGADDPTFKRGTLTMRRNRPPFVLASWPHVVPAPHCDMPALGEIHCRLDEPLLRRRPKTWAESAAEAQELADKCRMMLQRLRGPNAQAAARRHKSPACSSGDAGSACDGTSKRSLAAQRRQPATAEHEAVSNIPSFVTGDDFSRLMLQLEGCVEARLLGRQPGGDQVGYGEFSDKMNASKAKNLYHGWTGWGGRGLAIELTDFPLAQMSVQQPSMQQQMPGQQMPGQKRLREGEDMLQPGNSYKQPRPDMPPAMGMGDGQPGMQQQDGGAMGLLQNLTNMSNLLQQQGIAQQLLAAAQQQAPGGGMVQPQQGQGIAQGMQGMAGGQQMPSMQQRGQQMGAYEPYNPAAVPQQQPMGNMQAGGMGGGGMMSQQQAPPAQQQFMPQQPQQGYGMGAPQQQPQMMQGPGQEQYGMGPPQQQQQPQMMQPNMGQMMPQQQQMMPQQQQMMPQQQSIMPQQQQMMPPQQQQGPPMMGGPGPQGMGPGPQGMPGRGDLVQPAAVRQYPPDACNTLYIEGLPADVTKRELAHIFRPREGFRSLRLVIKDSKKHAGEKLVMAFVEYTNTYHATEAMDALQGYVFDQEDPESMHFQLKYARPMGRGPGGPPGPMGGPMGGRGRGPPPMMGGRGPGPANMRGGHPPPLEMRGRPPMIGGGRGPGRLWGGGPSVIELTLPASQEPIQATVLSCSATMQSVRLQELGSEEVHRISLKKLPVKVVKAADGSDPEAAGGQPDAQPAAAEHQQQQQEEQQQGGSGDEEGEESGSGSDGEQPFGSDVEEDGEDGSDGDGEEGGIGSGSDDDGGGEDGSSGEDEEEGDEEEEEEAAPELDAFSPGTAAAVEAFATAVEADPAAFLQPAPELAVLARGAAKALYDYQAALEGGSSADAGGKSGGKVGAAADAAVLPELYVEGFDAEQIWLQLELAAAPALRRARKLLKKAGEAPALLSPETEAEIDDLLEGGGSEGLSGSEGEEEEWESEEEEEEELAGADLAGVSDLAELDYEALLAAGAAHQRRRQAAATAGGSESEEEDEGAAVQRAGIKRKRGAAARAAVEDEHFKLDEMEAFLQQAEREAAGLEGEEGEEGEDEEGEEDDEEAALDALLNKEMAKGGLDSKQDKKARKKKKKKGAAEDDEEQGGEDNIGATATFEDFFGPRYGGRQGPAMVAAGGRQRQEELDQMQEEQDEEDEEGSEEEEDEEGFEDDMLSEDMLSGEEEEEGEEGGRRGQQRRRGGGPAAGDLSDDDEDVDGFEEGEEDSDKEEEDGRAGRAGRGVASRALLAESDEEEEEVDEELAPSAHERRQHRLQEKIQRLEETAMGEKEWFMRGEIDAGRRPKNSALEVDLDFDTTVKPAPAPTEEMTASLDDLIKKRIAEGQFDDVVRIVPPPPESKRTTLELDDSKPQQGLGELYEAEYMQQVAGVAEDKDEAVRQAARAQFSALVAKLDALSHLHFTPRPVLEEVTVKVDVPAIMMEEAAPQFVSGASMQAPEEVFASGERGAPRADEELSREDRKRRRAQKKRAGKNKRAAKEEERTTRAVAQGGAAPLAGRKSEAAEQAARKLAKAGRRGKGAASTKPAKKSEFSKSAAVFAKIQQHADGTTAAAAAAAAASAAPRATHLKL</sequence>
<keyword evidence="4" id="KW-0539">Nucleus</keyword>
<accession>A0A2P6VQZ5</accession>
<feature type="region of interest" description="Disordered" evidence="8">
    <location>
        <begin position="502"/>
        <end position="543"/>
    </location>
</feature>
<feature type="compositionally biased region" description="Basic and acidic residues" evidence="8">
    <location>
        <begin position="1904"/>
        <end position="1916"/>
    </location>
</feature>
<feature type="compositionally biased region" description="Basic and acidic residues" evidence="8">
    <location>
        <begin position="1514"/>
        <end position="1525"/>
    </location>
</feature>
<comment type="similarity">
    <text evidence="6">Belongs to the MPP10 family.</text>
</comment>
<feature type="compositionally biased region" description="Acidic residues" evidence="8">
    <location>
        <begin position="1207"/>
        <end position="1235"/>
    </location>
</feature>
<keyword evidence="3" id="KW-0698">rRNA processing</keyword>
<dbReference type="Gene3D" id="3.90.1410.10">
    <property type="entry name" value="set domain protein methyltransferase, domain 1"/>
    <property type="match status" value="1"/>
</dbReference>
<evidence type="ECO:0000256" key="4">
    <source>
        <dbReference type="ARBA" id="ARBA00023242"/>
    </source>
</evidence>
<dbReference type="PANTHER" id="PTHR17039">
    <property type="entry name" value="U3 SMALL NUCLEOLAR RIBONUCLEOPROTEIN PROTEIN MPP10"/>
    <property type="match status" value="1"/>
</dbReference>
<feature type="region of interest" description="Disordered" evidence="8">
    <location>
        <begin position="1896"/>
        <end position="1989"/>
    </location>
</feature>
<keyword evidence="7" id="KW-0694">RNA-binding</keyword>
<feature type="compositionally biased region" description="Acidic residues" evidence="8">
    <location>
        <begin position="1688"/>
        <end position="1700"/>
    </location>
</feature>
<evidence type="ECO:0000256" key="8">
    <source>
        <dbReference type="SAM" id="MobiDB-lite"/>
    </source>
</evidence>
<dbReference type="GO" id="GO:0034457">
    <property type="term" value="C:Mpp10 complex"/>
    <property type="evidence" value="ECO:0007669"/>
    <property type="project" value="InterPro"/>
</dbReference>
<dbReference type="SUPFAM" id="SSF81822">
    <property type="entry name" value="RuBisCo LSMT C-terminal, substrate-binding domain"/>
    <property type="match status" value="1"/>
</dbReference>
<dbReference type="SMART" id="SM00360">
    <property type="entry name" value="RRM"/>
    <property type="match status" value="1"/>
</dbReference>
<comment type="subcellular location">
    <subcellularLocation>
        <location evidence="1">Nucleus</location>
        <location evidence="1">Nucleolus</location>
    </subcellularLocation>
</comment>
<comment type="caution">
    <text evidence="10">The sequence shown here is derived from an EMBL/GenBank/DDBJ whole genome shotgun (WGS) entry which is preliminary data.</text>
</comment>
<evidence type="ECO:0000256" key="6">
    <source>
        <dbReference type="ARBA" id="ARBA00029455"/>
    </source>
</evidence>
<dbReference type="Gene3D" id="3.30.70.330">
    <property type="match status" value="1"/>
</dbReference>
<dbReference type="InterPro" id="IPR035979">
    <property type="entry name" value="RBD_domain_sf"/>
</dbReference>
<dbReference type="SUPFAM" id="SSF82199">
    <property type="entry name" value="SET domain"/>
    <property type="match status" value="1"/>
</dbReference>
<dbReference type="SUPFAM" id="SSF54928">
    <property type="entry name" value="RNA-binding domain, RBD"/>
    <property type="match status" value="1"/>
</dbReference>
<keyword evidence="2" id="KW-0690">Ribosome biogenesis</keyword>
<evidence type="ECO:0000256" key="3">
    <source>
        <dbReference type="ARBA" id="ARBA00022552"/>
    </source>
</evidence>
<dbReference type="InterPro" id="IPR036464">
    <property type="entry name" value="Rubisco_LSMT_subst-bd_sf"/>
</dbReference>
<feature type="compositionally biased region" description="Acidic residues" evidence="8">
    <location>
        <begin position="1584"/>
        <end position="1627"/>
    </location>
</feature>
<evidence type="ECO:0000256" key="2">
    <source>
        <dbReference type="ARBA" id="ARBA00022517"/>
    </source>
</evidence>
<protein>
    <submittedName>
        <fullName evidence="10">U3 small nucleolar ribonucleo MPP10</fullName>
    </submittedName>
</protein>
<dbReference type="CDD" id="cd21618">
    <property type="entry name" value="RRM_AtNSRA_like"/>
    <property type="match status" value="1"/>
</dbReference>
<dbReference type="EMBL" id="LHPF02000001">
    <property type="protein sequence ID" value="PSC76514.1"/>
    <property type="molecule type" value="Genomic_DNA"/>
</dbReference>
<dbReference type="Pfam" id="PF00076">
    <property type="entry name" value="RRM_1"/>
    <property type="match status" value="1"/>
</dbReference>
<organism evidence="10 11">
    <name type="scientific">Micractinium conductrix</name>
    <dbReference type="NCBI Taxonomy" id="554055"/>
    <lineage>
        <taxon>Eukaryota</taxon>
        <taxon>Viridiplantae</taxon>
        <taxon>Chlorophyta</taxon>
        <taxon>core chlorophytes</taxon>
        <taxon>Trebouxiophyceae</taxon>
        <taxon>Chlorellales</taxon>
        <taxon>Chlorellaceae</taxon>
        <taxon>Chlorella clade</taxon>
        <taxon>Micractinium</taxon>
    </lineage>
</organism>
<feature type="compositionally biased region" description="Basic residues" evidence="8">
    <location>
        <begin position="1526"/>
        <end position="1535"/>
    </location>
</feature>
<dbReference type="Pfam" id="PF04006">
    <property type="entry name" value="Mpp10"/>
    <property type="match status" value="1"/>
</dbReference>
<feature type="compositionally biased region" description="Acidic residues" evidence="8">
    <location>
        <begin position="1486"/>
        <end position="1506"/>
    </location>
</feature>
<feature type="domain" description="RRM" evidence="9">
    <location>
        <begin position="922"/>
        <end position="1008"/>
    </location>
</feature>
<feature type="region of interest" description="Disordered" evidence="8">
    <location>
        <begin position="1366"/>
        <end position="1395"/>
    </location>
</feature>
<feature type="compositionally biased region" description="Acidic residues" evidence="8">
    <location>
        <begin position="1185"/>
        <end position="1200"/>
    </location>
</feature>
<name>A0A2P6VQZ5_9CHLO</name>
<feature type="compositionally biased region" description="Acidic residues" evidence="8">
    <location>
        <begin position="1378"/>
        <end position="1395"/>
    </location>
</feature>